<comment type="caution">
    <text evidence="1">The sequence shown here is derived from an EMBL/GenBank/DDBJ whole genome shotgun (WGS) entry which is preliminary data.</text>
</comment>
<keyword evidence="2" id="KW-1185">Reference proteome</keyword>
<name>A0A3A1Y9X4_9GAMM</name>
<dbReference type="AlphaFoldDB" id="A0A3A1Y9X4"/>
<dbReference type="RefSeq" id="WP_119524938.1">
    <property type="nucleotide sequence ID" value="NZ_NRHC01000040.1"/>
</dbReference>
<organism evidence="1 2">
    <name type="scientific">Psittacicella hinzii</name>
    <dbReference type="NCBI Taxonomy" id="2028575"/>
    <lineage>
        <taxon>Bacteria</taxon>
        <taxon>Pseudomonadati</taxon>
        <taxon>Pseudomonadota</taxon>
        <taxon>Gammaproteobacteria</taxon>
        <taxon>Pasteurellales</taxon>
        <taxon>Psittacicellaceae</taxon>
        <taxon>Psittacicella</taxon>
    </lineage>
</organism>
<proteinExistence type="predicted"/>
<dbReference type="Proteomes" id="UP000265691">
    <property type="component" value="Unassembled WGS sequence"/>
</dbReference>
<gene>
    <name evidence="1" type="ORF">CKF54_03705</name>
</gene>
<evidence type="ECO:0000313" key="2">
    <source>
        <dbReference type="Proteomes" id="UP000265691"/>
    </source>
</evidence>
<sequence length="117" mass="13704">MQNIYLFTKHLPPPRAYKNFFWDLVYSHKDLGTYIFEEEDYPLELAMYICIDLFDFLSKNLVLTLNSIGELYFKSSYCYHSFEDDITGIEVSLPCVLNLEEVNGKCKIVIHKEATVS</sequence>
<reference evidence="1 2" key="1">
    <citation type="submission" date="2017-08" db="EMBL/GenBank/DDBJ databases">
        <title>Reclassification of Bisgaard taxon 37 and 44.</title>
        <authorList>
            <person name="Christensen H."/>
        </authorList>
    </citation>
    <scope>NUCLEOTIDE SEQUENCE [LARGE SCALE GENOMIC DNA]</scope>
    <source>
        <strain evidence="1 2">B96_3</strain>
    </source>
</reference>
<evidence type="ECO:0000313" key="1">
    <source>
        <dbReference type="EMBL" id="RIY32917.1"/>
    </source>
</evidence>
<dbReference type="EMBL" id="NRHC01000040">
    <property type="protein sequence ID" value="RIY32917.1"/>
    <property type="molecule type" value="Genomic_DNA"/>
</dbReference>
<accession>A0A3A1Y9X4</accession>
<protein>
    <submittedName>
        <fullName evidence="1">Uncharacterized protein</fullName>
    </submittedName>
</protein>